<organism evidence="1 2">
    <name type="scientific">Roseomonas alba</name>
    <dbReference type="NCBI Taxonomy" id="2846776"/>
    <lineage>
        <taxon>Bacteria</taxon>
        <taxon>Pseudomonadati</taxon>
        <taxon>Pseudomonadota</taxon>
        <taxon>Alphaproteobacteria</taxon>
        <taxon>Acetobacterales</taxon>
        <taxon>Roseomonadaceae</taxon>
        <taxon>Roseomonas</taxon>
    </lineage>
</organism>
<accession>A0ABS7A2G5</accession>
<dbReference type="SUPFAM" id="SSF53756">
    <property type="entry name" value="UDP-Glycosyltransferase/glycogen phosphorylase"/>
    <property type="match status" value="1"/>
</dbReference>
<proteinExistence type="predicted"/>
<comment type="caution">
    <text evidence="1">The sequence shown here is derived from an EMBL/GenBank/DDBJ whole genome shotgun (WGS) entry which is preliminary data.</text>
</comment>
<dbReference type="RefSeq" id="WP_219760870.1">
    <property type="nucleotide sequence ID" value="NZ_JAHYBZ010000001.1"/>
</dbReference>
<sequence length="410" mass="45491">MMPEGSTGYARTVPLQGQDIICLGPVEWGVINSVTSHSALGLAKHNRVLYVEPLRSWATLRRTLRWQRRGKESKPALEHITDNLWVFRPPPIALPGLTRWRFVSEANGIVLARLLRRVSRQMGLRDPILWSTLYESGSVLRHFASPLRIFESVDYDAALARDDSHRALVLALEADACRSADLVMAVTEELAQPLRAYNTSVHVVNCAADLEFFGRALDPATPLPPAIARLSRPVIGYLGGVDPWKIDIALLRHIAQQHPEWSIALVGYIWFGFDASVFADCPNIHLLGKQRYEDFPGFLKGIDVAIMPFPLNDVTLRGDALKLYEYLAGGRPVVSTRVPAACRLADVVRIADAADDFARAIEAALAEPPALRAARLLAVRPHSWEARVREKSEIVRAALDARAIAQMSRS</sequence>
<keyword evidence="2" id="KW-1185">Reference proteome</keyword>
<evidence type="ECO:0000313" key="1">
    <source>
        <dbReference type="EMBL" id="MBW6396491.1"/>
    </source>
</evidence>
<gene>
    <name evidence="1" type="ORF">KPL78_01470</name>
</gene>
<protein>
    <submittedName>
        <fullName evidence="1">Glycosyltransferase</fullName>
        <ecNumber evidence="1">2.4.-.-</ecNumber>
    </submittedName>
</protein>
<dbReference type="PANTHER" id="PTHR12526">
    <property type="entry name" value="GLYCOSYLTRANSFERASE"/>
    <property type="match status" value="1"/>
</dbReference>
<dbReference type="EMBL" id="JAHYBZ010000001">
    <property type="protein sequence ID" value="MBW6396491.1"/>
    <property type="molecule type" value="Genomic_DNA"/>
</dbReference>
<keyword evidence="1" id="KW-0808">Transferase</keyword>
<name>A0ABS7A2G5_9PROT</name>
<evidence type="ECO:0000313" key="2">
    <source>
        <dbReference type="Proteomes" id="UP001196565"/>
    </source>
</evidence>
<dbReference type="Gene3D" id="3.40.50.2000">
    <property type="entry name" value="Glycogen Phosphorylase B"/>
    <property type="match status" value="2"/>
</dbReference>
<keyword evidence="1" id="KW-0328">Glycosyltransferase</keyword>
<dbReference type="Pfam" id="PF13692">
    <property type="entry name" value="Glyco_trans_1_4"/>
    <property type="match status" value="1"/>
</dbReference>
<dbReference type="EC" id="2.4.-.-" evidence="1"/>
<dbReference type="GO" id="GO:0016757">
    <property type="term" value="F:glycosyltransferase activity"/>
    <property type="evidence" value="ECO:0007669"/>
    <property type="project" value="UniProtKB-KW"/>
</dbReference>
<reference evidence="1 2" key="1">
    <citation type="submission" date="2021-07" db="EMBL/GenBank/DDBJ databases">
        <authorList>
            <person name="So Y."/>
        </authorList>
    </citation>
    <scope>NUCLEOTIDE SEQUENCE [LARGE SCALE GENOMIC DNA]</scope>
    <source>
        <strain evidence="1 2">HJA6</strain>
    </source>
</reference>
<dbReference type="Proteomes" id="UP001196565">
    <property type="component" value="Unassembled WGS sequence"/>
</dbReference>